<feature type="transmembrane region" description="Helical" evidence="1">
    <location>
        <begin position="69"/>
        <end position="88"/>
    </location>
</feature>
<feature type="chain" id="PRO_5021507941" evidence="2">
    <location>
        <begin position="21"/>
        <end position="157"/>
    </location>
</feature>
<organism evidence="3 4">
    <name type="scientific">Fasciola gigantica</name>
    <name type="common">Giant liver fluke</name>
    <dbReference type="NCBI Taxonomy" id="46835"/>
    <lineage>
        <taxon>Eukaryota</taxon>
        <taxon>Metazoa</taxon>
        <taxon>Spiralia</taxon>
        <taxon>Lophotrochozoa</taxon>
        <taxon>Platyhelminthes</taxon>
        <taxon>Trematoda</taxon>
        <taxon>Digenea</taxon>
        <taxon>Plagiorchiida</taxon>
        <taxon>Echinostomata</taxon>
        <taxon>Echinostomatoidea</taxon>
        <taxon>Fasciolidae</taxon>
        <taxon>Fasciola</taxon>
    </lineage>
</organism>
<dbReference type="EMBL" id="SUNJ01006977">
    <property type="protein sequence ID" value="TPP62340.1"/>
    <property type="molecule type" value="Genomic_DNA"/>
</dbReference>
<sequence>MSILCAFVYMYIWILDIIEATERCLITNEDGNRIFVLCPDYCCGNRTFQYCCNNCWASANGVIWCSQTAIISGLVLLFVGVLLVLLLVSVCAQFNTLTDCTGQFFTSQRSRITAGMIENVSAVAPRECATGTVSQPIIFTYFFKGQFRSLIDRFYQK</sequence>
<keyword evidence="1" id="KW-0812">Transmembrane</keyword>
<feature type="signal peptide" evidence="2">
    <location>
        <begin position="1"/>
        <end position="20"/>
    </location>
</feature>
<reference evidence="3 4" key="1">
    <citation type="submission" date="2019-04" db="EMBL/GenBank/DDBJ databases">
        <title>Annotation for the trematode Fasciola gigantica.</title>
        <authorList>
            <person name="Choi Y.-J."/>
        </authorList>
    </citation>
    <scope>NUCLEOTIDE SEQUENCE [LARGE SCALE GENOMIC DNA]</scope>
    <source>
        <strain evidence="3">Uganda_cow_1</strain>
    </source>
</reference>
<dbReference type="Proteomes" id="UP000316759">
    <property type="component" value="Unassembled WGS sequence"/>
</dbReference>
<keyword evidence="2" id="KW-0732">Signal</keyword>
<evidence type="ECO:0000313" key="4">
    <source>
        <dbReference type="Proteomes" id="UP000316759"/>
    </source>
</evidence>
<proteinExistence type="predicted"/>
<evidence type="ECO:0000256" key="1">
    <source>
        <dbReference type="SAM" id="Phobius"/>
    </source>
</evidence>
<gene>
    <name evidence="3" type="ORF">FGIG_08937</name>
</gene>
<keyword evidence="1" id="KW-1133">Transmembrane helix</keyword>
<dbReference type="OrthoDB" id="10453634at2759"/>
<keyword evidence="1" id="KW-0472">Membrane</keyword>
<name>A0A504YXQ7_FASGI</name>
<evidence type="ECO:0000256" key="2">
    <source>
        <dbReference type="SAM" id="SignalP"/>
    </source>
</evidence>
<keyword evidence="4" id="KW-1185">Reference proteome</keyword>
<evidence type="ECO:0000313" key="3">
    <source>
        <dbReference type="EMBL" id="TPP62340.1"/>
    </source>
</evidence>
<accession>A0A504YXQ7</accession>
<comment type="caution">
    <text evidence="3">The sequence shown here is derived from an EMBL/GenBank/DDBJ whole genome shotgun (WGS) entry which is preliminary data.</text>
</comment>
<protein>
    <submittedName>
        <fullName evidence="3">Uncharacterized protein</fullName>
    </submittedName>
</protein>
<dbReference type="AlphaFoldDB" id="A0A504YXQ7"/>